<gene>
    <name evidence="1" type="ORF">O181_072701</name>
</gene>
<dbReference type="AlphaFoldDB" id="A0A9Q3F9Q6"/>
<sequence>MNDSQNQNAIKKDIPEYEGEEDYIILPMIKSEELYYHELDSPIIETKYLSELPGFNLTNVDFLELLTVIGIKGNLWNIYWKKPYGYYQLTIEGLYHKMLWEQEYLNLDGLRILGRTLC</sequence>
<accession>A0A9Q3F9Q6</accession>
<comment type="caution">
    <text evidence="1">The sequence shown here is derived from an EMBL/GenBank/DDBJ whole genome shotgun (WGS) entry which is preliminary data.</text>
</comment>
<name>A0A9Q3F9Q6_9BASI</name>
<evidence type="ECO:0000313" key="1">
    <source>
        <dbReference type="EMBL" id="MBW0532986.1"/>
    </source>
</evidence>
<evidence type="ECO:0000313" key="2">
    <source>
        <dbReference type="Proteomes" id="UP000765509"/>
    </source>
</evidence>
<dbReference type="EMBL" id="AVOT02038179">
    <property type="protein sequence ID" value="MBW0532986.1"/>
    <property type="molecule type" value="Genomic_DNA"/>
</dbReference>
<dbReference type="Proteomes" id="UP000765509">
    <property type="component" value="Unassembled WGS sequence"/>
</dbReference>
<proteinExistence type="predicted"/>
<reference evidence="1" key="1">
    <citation type="submission" date="2021-03" db="EMBL/GenBank/DDBJ databases">
        <title>Draft genome sequence of rust myrtle Austropuccinia psidii MF-1, a brazilian biotype.</title>
        <authorList>
            <person name="Quecine M.C."/>
            <person name="Pachon D.M.R."/>
            <person name="Bonatelli M.L."/>
            <person name="Correr F.H."/>
            <person name="Franceschini L.M."/>
            <person name="Leite T.F."/>
            <person name="Margarido G.R.A."/>
            <person name="Almeida C.A."/>
            <person name="Ferrarezi J.A."/>
            <person name="Labate C.A."/>
        </authorList>
    </citation>
    <scope>NUCLEOTIDE SEQUENCE</scope>
    <source>
        <strain evidence="1">MF-1</strain>
    </source>
</reference>
<keyword evidence="2" id="KW-1185">Reference proteome</keyword>
<organism evidence="1 2">
    <name type="scientific">Austropuccinia psidii MF-1</name>
    <dbReference type="NCBI Taxonomy" id="1389203"/>
    <lineage>
        <taxon>Eukaryota</taxon>
        <taxon>Fungi</taxon>
        <taxon>Dikarya</taxon>
        <taxon>Basidiomycota</taxon>
        <taxon>Pucciniomycotina</taxon>
        <taxon>Pucciniomycetes</taxon>
        <taxon>Pucciniales</taxon>
        <taxon>Sphaerophragmiaceae</taxon>
        <taxon>Austropuccinia</taxon>
    </lineage>
</organism>
<protein>
    <submittedName>
        <fullName evidence="1">Uncharacterized protein</fullName>
    </submittedName>
</protein>